<feature type="transmembrane region" description="Helical" evidence="2">
    <location>
        <begin position="189"/>
        <end position="208"/>
    </location>
</feature>
<evidence type="ECO:0000256" key="1">
    <source>
        <dbReference type="SAM" id="MobiDB-lite"/>
    </source>
</evidence>
<keyword evidence="2" id="KW-1133">Transmembrane helix</keyword>
<reference evidence="3" key="1">
    <citation type="submission" date="2020-03" db="EMBL/GenBank/DDBJ databases">
        <title>A high-quality chromosome-level genome assembly of a woody plant with both climbing and erect habits, Rhamnella rubrinervis.</title>
        <authorList>
            <person name="Lu Z."/>
            <person name="Yang Y."/>
            <person name="Zhu X."/>
            <person name="Sun Y."/>
        </authorList>
    </citation>
    <scope>NUCLEOTIDE SEQUENCE</scope>
    <source>
        <strain evidence="3">BYM</strain>
        <tissue evidence="3">Leaf</tissue>
    </source>
</reference>
<proteinExistence type="predicted"/>
<feature type="region of interest" description="Disordered" evidence="1">
    <location>
        <begin position="1"/>
        <end position="27"/>
    </location>
</feature>
<comment type="caution">
    <text evidence="3">The sequence shown here is derived from an EMBL/GenBank/DDBJ whole genome shotgun (WGS) entry which is preliminary data.</text>
</comment>
<dbReference type="AlphaFoldDB" id="A0A8K0HRQ8"/>
<dbReference type="EMBL" id="VOIH02000001">
    <property type="protein sequence ID" value="KAF3456373.1"/>
    <property type="molecule type" value="Genomic_DNA"/>
</dbReference>
<evidence type="ECO:0000313" key="4">
    <source>
        <dbReference type="Proteomes" id="UP000796880"/>
    </source>
</evidence>
<name>A0A8K0HRQ8_9ROSA</name>
<sequence>MRGYQTPQRELARASGPANHKSKKFQKISKKSLSAAFTSASADFPVEDLKESVDFSPISEVSDVSMNGKVTESLILVPDPALSASSDTLLLPDITPSSEVTSEEDEQDLVSLNHGGFNVVDGSKYGSLEAEIVVNVLRQARAEVLNFANMESRSKKLLDTLIEIVIEDLQTVSPERDRFAELLSGKTRTAFWCFFFWIFVVAVTLFFSSGTQGSSGRLFPT</sequence>
<evidence type="ECO:0000313" key="3">
    <source>
        <dbReference type="EMBL" id="KAF3456373.1"/>
    </source>
</evidence>
<accession>A0A8K0HRQ8</accession>
<gene>
    <name evidence="3" type="ORF">FNV43_RR01023</name>
</gene>
<dbReference type="OrthoDB" id="1063472at2759"/>
<evidence type="ECO:0000256" key="2">
    <source>
        <dbReference type="SAM" id="Phobius"/>
    </source>
</evidence>
<dbReference type="Proteomes" id="UP000796880">
    <property type="component" value="Unassembled WGS sequence"/>
</dbReference>
<keyword evidence="2" id="KW-0472">Membrane</keyword>
<keyword evidence="4" id="KW-1185">Reference proteome</keyword>
<keyword evidence="2" id="KW-0812">Transmembrane</keyword>
<protein>
    <submittedName>
        <fullName evidence="3">Uncharacterized protein</fullName>
    </submittedName>
</protein>
<organism evidence="3 4">
    <name type="scientific">Rhamnella rubrinervis</name>
    <dbReference type="NCBI Taxonomy" id="2594499"/>
    <lineage>
        <taxon>Eukaryota</taxon>
        <taxon>Viridiplantae</taxon>
        <taxon>Streptophyta</taxon>
        <taxon>Embryophyta</taxon>
        <taxon>Tracheophyta</taxon>
        <taxon>Spermatophyta</taxon>
        <taxon>Magnoliopsida</taxon>
        <taxon>eudicotyledons</taxon>
        <taxon>Gunneridae</taxon>
        <taxon>Pentapetalae</taxon>
        <taxon>rosids</taxon>
        <taxon>fabids</taxon>
        <taxon>Rosales</taxon>
        <taxon>Rhamnaceae</taxon>
        <taxon>rhamnoid group</taxon>
        <taxon>Rhamneae</taxon>
        <taxon>Rhamnella</taxon>
    </lineage>
</organism>